<evidence type="ECO:0000313" key="1">
    <source>
        <dbReference type="EMBL" id="CAJ1390119.1"/>
    </source>
</evidence>
<accession>A0AA36INU4</accession>
<evidence type="ECO:0000313" key="2">
    <source>
        <dbReference type="Proteomes" id="UP001178507"/>
    </source>
</evidence>
<keyword evidence="2" id="KW-1185">Reference proteome</keyword>
<reference evidence="1" key="1">
    <citation type="submission" date="2023-08" db="EMBL/GenBank/DDBJ databases">
        <authorList>
            <person name="Chen Y."/>
            <person name="Shah S."/>
            <person name="Dougan E. K."/>
            <person name="Thang M."/>
            <person name="Chan C."/>
        </authorList>
    </citation>
    <scope>NUCLEOTIDE SEQUENCE</scope>
</reference>
<protein>
    <submittedName>
        <fullName evidence="1">Uncharacterized protein</fullName>
    </submittedName>
</protein>
<comment type="caution">
    <text evidence="1">The sequence shown here is derived from an EMBL/GenBank/DDBJ whole genome shotgun (WGS) entry which is preliminary data.</text>
</comment>
<organism evidence="1 2">
    <name type="scientific">Effrenium voratum</name>
    <dbReference type="NCBI Taxonomy" id="2562239"/>
    <lineage>
        <taxon>Eukaryota</taxon>
        <taxon>Sar</taxon>
        <taxon>Alveolata</taxon>
        <taxon>Dinophyceae</taxon>
        <taxon>Suessiales</taxon>
        <taxon>Symbiodiniaceae</taxon>
        <taxon>Effrenium</taxon>
    </lineage>
</organism>
<gene>
    <name evidence="1" type="ORF">EVOR1521_LOCUS15618</name>
</gene>
<dbReference type="AlphaFoldDB" id="A0AA36INU4"/>
<proteinExistence type="predicted"/>
<sequence length="119" mass="13702">MAAGRDRGLRLEEMEQGVFVQDASWCLLSELLARRCFFSFRSEAKARASWTRERVSAEIGGEAEHSILLRAEGLEVERFRRSVPSRACWLSPLALHAAEYEERACLFFLCVAPRRRVRL</sequence>
<name>A0AA36INU4_9DINO</name>
<dbReference type="Proteomes" id="UP001178507">
    <property type="component" value="Unassembled WGS sequence"/>
</dbReference>
<dbReference type="EMBL" id="CAUJNA010002002">
    <property type="protein sequence ID" value="CAJ1390119.1"/>
    <property type="molecule type" value="Genomic_DNA"/>
</dbReference>